<accession>A0A1H8KWG9</accession>
<protein>
    <submittedName>
        <fullName evidence="1">Uncharacterized protein</fullName>
    </submittedName>
</protein>
<organism evidence="1 2">
    <name type="scientific">Nitrosospira multiformis</name>
    <dbReference type="NCBI Taxonomy" id="1231"/>
    <lineage>
        <taxon>Bacteria</taxon>
        <taxon>Pseudomonadati</taxon>
        <taxon>Pseudomonadota</taxon>
        <taxon>Betaproteobacteria</taxon>
        <taxon>Nitrosomonadales</taxon>
        <taxon>Nitrosomonadaceae</taxon>
        <taxon>Nitrosospira</taxon>
    </lineage>
</organism>
<gene>
    <name evidence="1" type="ORF">SAMN05216404_10986</name>
</gene>
<evidence type="ECO:0000313" key="2">
    <source>
        <dbReference type="Proteomes" id="UP000183898"/>
    </source>
</evidence>
<proteinExistence type="predicted"/>
<dbReference type="AlphaFoldDB" id="A0A1H8KWG9"/>
<sequence>MGLFTVAHGHLLTLPQPDIKVGEVWVIRITQLPAPHLPAGYAPCPLAGEAGLPLAMTRVVKSLTRTVDTPSATLTVHVLYSPSINWNAGFLLLVG</sequence>
<dbReference type="RefSeq" id="WP_074747212.1">
    <property type="nucleotide sequence ID" value="NZ_FOCT01000009.1"/>
</dbReference>
<name>A0A1H8KWG9_9PROT</name>
<reference evidence="1 2" key="1">
    <citation type="submission" date="2016-10" db="EMBL/GenBank/DDBJ databases">
        <authorList>
            <person name="de Groot N.N."/>
        </authorList>
    </citation>
    <scope>NUCLEOTIDE SEQUENCE [LARGE SCALE GENOMIC DNA]</scope>
    <source>
        <strain evidence="1 2">Nl18</strain>
    </source>
</reference>
<dbReference type="Proteomes" id="UP000183898">
    <property type="component" value="Unassembled WGS sequence"/>
</dbReference>
<dbReference type="EMBL" id="FOCT01000009">
    <property type="protein sequence ID" value="SEN97215.1"/>
    <property type="molecule type" value="Genomic_DNA"/>
</dbReference>
<evidence type="ECO:0000313" key="1">
    <source>
        <dbReference type="EMBL" id="SEN97215.1"/>
    </source>
</evidence>